<name>A0A9X1WLB8_9CORY</name>
<comment type="subcellular location">
    <subcellularLocation>
        <location evidence="5">Cytoplasm</location>
    </subcellularLocation>
</comment>
<evidence type="ECO:0000256" key="2">
    <source>
        <dbReference type="ARBA" id="ARBA00022517"/>
    </source>
</evidence>
<comment type="domain">
    <text evidence="5">The PRC barrel domain binds ribosomal protein uS19.</text>
</comment>
<evidence type="ECO:0000259" key="6">
    <source>
        <dbReference type="Pfam" id="PF01782"/>
    </source>
</evidence>
<evidence type="ECO:0000313" key="8">
    <source>
        <dbReference type="EMBL" id="MCJ7859435.1"/>
    </source>
</evidence>
<dbReference type="Gene3D" id="2.30.30.240">
    <property type="entry name" value="PRC-barrel domain"/>
    <property type="match status" value="1"/>
</dbReference>
<evidence type="ECO:0000256" key="3">
    <source>
        <dbReference type="ARBA" id="ARBA00022552"/>
    </source>
</evidence>
<evidence type="ECO:0000313" key="9">
    <source>
        <dbReference type="Proteomes" id="UP001139207"/>
    </source>
</evidence>
<dbReference type="GO" id="GO:0005840">
    <property type="term" value="C:ribosome"/>
    <property type="evidence" value="ECO:0007669"/>
    <property type="project" value="InterPro"/>
</dbReference>
<keyword evidence="3 5" id="KW-0698">rRNA processing</keyword>
<dbReference type="Pfam" id="PF24986">
    <property type="entry name" value="PRC_RimM"/>
    <property type="match status" value="1"/>
</dbReference>
<evidence type="ECO:0000256" key="1">
    <source>
        <dbReference type="ARBA" id="ARBA00022490"/>
    </source>
</evidence>
<dbReference type="GO" id="GO:0042274">
    <property type="term" value="P:ribosomal small subunit biogenesis"/>
    <property type="evidence" value="ECO:0007669"/>
    <property type="project" value="UniProtKB-UniRule"/>
</dbReference>
<dbReference type="InterPro" id="IPR009000">
    <property type="entry name" value="Transl_B-barrel_sf"/>
</dbReference>
<comment type="similarity">
    <text evidence="5">Belongs to the RimM family.</text>
</comment>
<dbReference type="GO" id="GO:0006364">
    <property type="term" value="P:rRNA processing"/>
    <property type="evidence" value="ECO:0007669"/>
    <property type="project" value="UniProtKB-UniRule"/>
</dbReference>
<evidence type="ECO:0000259" key="7">
    <source>
        <dbReference type="Pfam" id="PF24986"/>
    </source>
</evidence>
<dbReference type="InterPro" id="IPR036976">
    <property type="entry name" value="RimM_N_sf"/>
</dbReference>
<dbReference type="SUPFAM" id="SSF50447">
    <property type="entry name" value="Translation proteins"/>
    <property type="match status" value="1"/>
</dbReference>
<dbReference type="Gene3D" id="2.40.30.60">
    <property type="entry name" value="RimM"/>
    <property type="match status" value="1"/>
</dbReference>
<dbReference type="GO" id="GO:0005737">
    <property type="term" value="C:cytoplasm"/>
    <property type="evidence" value="ECO:0007669"/>
    <property type="project" value="UniProtKB-SubCell"/>
</dbReference>
<keyword evidence="2 5" id="KW-0690">Ribosome biogenesis</keyword>
<dbReference type="InterPro" id="IPR011961">
    <property type="entry name" value="RimM"/>
</dbReference>
<dbReference type="HAMAP" id="MF_00014">
    <property type="entry name" value="Ribosome_mat_RimM"/>
    <property type="match status" value="1"/>
</dbReference>
<dbReference type="NCBIfam" id="TIGR02273">
    <property type="entry name" value="16S_RimM"/>
    <property type="match status" value="1"/>
</dbReference>
<sequence length="197" mass="20953">MSGTEQLQIGRVVKPHGVRGELVVEPTTDDPEGRFAVGTVLTGRQRGKERTLTVTATRPHQGRLLVTVAEVSDRTEADTLRGLRFFGDPVIDPDEEAYYDHQLEGLRVLDCGQVDEETANARAYEGESPEPVDIGVVSGVTHGPAGTLLEVAVDADAPLATAGSTVLVPFRRAIVPIVDLDNGALVLTPPEGLLELG</sequence>
<organism evidence="8 9">
    <name type="scientific">Corynebacterium kalidii</name>
    <dbReference type="NCBI Taxonomy" id="2931982"/>
    <lineage>
        <taxon>Bacteria</taxon>
        <taxon>Bacillati</taxon>
        <taxon>Actinomycetota</taxon>
        <taxon>Actinomycetes</taxon>
        <taxon>Mycobacteriales</taxon>
        <taxon>Corynebacteriaceae</taxon>
        <taxon>Corynebacterium</taxon>
    </lineage>
</organism>
<dbReference type="Pfam" id="PF01782">
    <property type="entry name" value="RimM"/>
    <property type="match status" value="1"/>
</dbReference>
<evidence type="ECO:0000256" key="4">
    <source>
        <dbReference type="ARBA" id="ARBA00023186"/>
    </source>
</evidence>
<evidence type="ECO:0000256" key="5">
    <source>
        <dbReference type="HAMAP-Rule" id="MF_00014"/>
    </source>
</evidence>
<keyword evidence="4 5" id="KW-0143">Chaperone</keyword>
<feature type="domain" description="Ribosome maturation factor RimM PRC barrel" evidence="7">
    <location>
        <begin position="101"/>
        <end position="193"/>
    </location>
</feature>
<dbReference type="RefSeq" id="WP_244805161.1">
    <property type="nucleotide sequence ID" value="NZ_JALIEA010000017.1"/>
</dbReference>
<proteinExistence type="inferred from homology"/>
<dbReference type="AlphaFoldDB" id="A0A9X1WLB8"/>
<comment type="subunit">
    <text evidence="5">Binds ribosomal protein uS19.</text>
</comment>
<protein>
    <recommendedName>
        <fullName evidence="5">Ribosome maturation factor RimM</fullName>
    </recommendedName>
</protein>
<comment type="caution">
    <text evidence="8">The sequence shown here is derived from an EMBL/GenBank/DDBJ whole genome shotgun (WGS) entry which is preliminary data.</text>
</comment>
<dbReference type="InterPro" id="IPR056792">
    <property type="entry name" value="PRC_RimM"/>
</dbReference>
<dbReference type="InterPro" id="IPR011033">
    <property type="entry name" value="PRC_barrel-like_sf"/>
</dbReference>
<dbReference type="PANTHER" id="PTHR33692:SF1">
    <property type="entry name" value="RIBOSOME MATURATION FACTOR RIMM"/>
    <property type="match status" value="1"/>
</dbReference>
<dbReference type="Proteomes" id="UP001139207">
    <property type="component" value="Unassembled WGS sequence"/>
</dbReference>
<keyword evidence="9" id="KW-1185">Reference proteome</keyword>
<dbReference type="PANTHER" id="PTHR33692">
    <property type="entry name" value="RIBOSOME MATURATION FACTOR RIMM"/>
    <property type="match status" value="1"/>
</dbReference>
<reference evidence="8" key="1">
    <citation type="submission" date="2022-04" db="EMBL/GenBank/DDBJ databases">
        <title>Corynebacterium kalidii LD5P10.</title>
        <authorList>
            <person name="Sun J.Q."/>
        </authorList>
    </citation>
    <scope>NUCLEOTIDE SEQUENCE</scope>
    <source>
        <strain evidence="8">LD5P10</strain>
    </source>
</reference>
<comment type="function">
    <text evidence="5">An accessory protein needed during the final step in the assembly of 30S ribosomal subunit, possibly for assembly of the head region. Essential for efficient processing of 16S rRNA. May be needed both before and after RbfA during the maturation of 16S rRNA. It has affinity for free ribosomal 30S subunits but not for 70S ribosomes.</text>
</comment>
<dbReference type="SUPFAM" id="SSF50346">
    <property type="entry name" value="PRC-barrel domain"/>
    <property type="match status" value="1"/>
</dbReference>
<dbReference type="EMBL" id="JALIEA010000017">
    <property type="protein sequence ID" value="MCJ7859435.1"/>
    <property type="molecule type" value="Genomic_DNA"/>
</dbReference>
<dbReference type="GO" id="GO:0043022">
    <property type="term" value="F:ribosome binding"/>
    <property type="evidence" value="ECO:0007669"/>
    <property type="project" value="InterPro"/>
</dbReference>
<dbReference type="InterPro" id="IPR002676">
    <property type="entry name" value="RimM_N"/>
</dbReference>
<keyword evidence="1 5" id="KW-0963">Cytoplasm</keyword>
<accession>A0A9X1WLB8</accession>
<gene>
    <name evidence="5 8" type="primary">rimM</name>
    <name evidence="8" type="ORF">MUN33_12060</name>
</gene>
<feature type="domain" description="RimM N-terminal" evidence="6">
    <location>
        <begin position="8"/>
        <end position="86"/>
    </location>
</feature>